<evidence type="ECO:0000259" key="3">
    <source>
        <dbReference type="Pfam" id="PF05448"/>
    </source>
</evidence>
<accession>A0A7L5DWB0</accession>
<evidence type="ECO:0000313" key="4">
    <source>
        <dbReference type="EMBL" id="QJD95041.1"/>
    </source>
</evidence>
<dbReference type="PANTHER" id="PTHR40111">
    <property type="entry name" value="CEPHALOSPORIN-C DEACETYLASE"/>
    <property type="match status" value="1"/>
</dbReference>
<feature type="active site" description="Charge relay system" evidence="1">
    <location>
        <position position="434"/>
    </location>
</feature>
<feature type="binding site" evidence="2">
    <location>
        <position position="237"/>
    </location>
    <ligand>
        <name>substrate</name>
    </ligand>
</feature>
<proteinExistence type="predicted"/>
<gene>
    <name evidence="4" type="ORF">HH214_03670</name>
</gene>
<dbReference type="InterPro" id="IPR039069">
    <property type="entry name" value="CE7"/>
</dbReference>
<name>A0A7L5DWB0_9SPHI</name>
<dbReference type="AlphaFoldDB" id="A0A7L5DWB0"/>
<reference evidence="4 5" key="1">
    <citation type="submission" date="2020-04" db="EMBL/GenBank/DDBJ databases">
        <title>Genome sequencing of novel species.</title>
        <authorList>
            <person name="Heo J."/>
            <person name="Kim S.-J."/>
            <person name="Kim J.-S."/>
            <person name="Hong S.-B."/>
            <person name="Kwon S.-W."/>
        </authorList>
    </citation>
    <scope>NUCLEOTIDE SEQUENCE [LARGE SCALE GENOMIC DNA]</scope>
    <source>
        <strain evidence="4 5">F39-2</strain>
    </source>
</reference>
<dbReference type="RefSeq" id="WP_169606058.1">
    <property type="nucleotide sequence ID" value="NZ_CP051682.1"/>
</dbReference>
<evidence type="ECO:0000256" key="2">
    <source>
        <dbReference type="PIRSR" id="PIRSR639069-2"/>
    </source>
</evidence>
<dbReference type="Proteomes" id="UP000503278">
    <property type="component" value="Chromosome"/>
</dbReference>
<dbReference type="SUPFAM" id="SSF53474">
    <property type="entry name" value="alpha/beta-Hydrolases"/>
    <property type="match status" value="1"/>
</dbReference>
<dbReference type="GO" id="GO:0052689">
    <property type="term" value="F:carboxylic ester hydrolase activity"/>
    <property type="evidence" value="ECO:0007669"/>
    <property type="project" value="TreeGrafter"/>
</dbReference>
<feature type="active site" description="Nucleophile" evidence="1">
    <location>
        <position position="319"/>
    </location>
</feature>
<feature type="active site" description="Charge relay system" evidence="1">
    <location>
        <position position="405"/>
    </location>
</feature>
<dbReference type="InterPro" id="IPR008391">
    <property type="entry name" value="AXE1_dom"/>
</dbReference>
<dbReference type="KEGG" id="mrob:HH214_03670"/>
<dbReference type="Gene3D" id="3.40.50.1820">
    <property type="entry name" value="alpha/beta hydrolase"/>
    <property type="match status" value="1"/>
</dbReference>
<protein>
    <submittedName>
        <fullName evidence="4">Acetylxylan esterase</fullName>
    </submittedName>
</protein>
<feature type="domain" description="Acetyl xylan esterase" evidence="3">
    <location>
        <begin position="156"/>
        <end position="448"/>
    </location>
</feature>
<keyword evidence="5" id="KW-1185">Reference proteome</keyword>
<organism evidence="4 5">
    <name type="scientific">Mucilaginibacter robiniae</name>
    <dbReference type="NCBI Taxonomy" id="2728022"/>
    <lineage>
        <taxon>Bacteria</taxon>
        <taxon>Pseudomonadati</taxon>
        <taxon>Bacteroidota</taxon>
        <taxon>Sphingobacteriia</taxon>
        <taxon>Sphingobacteriales</taxon>
        <taxon>Sphingobacteriaceae</taxon>
        <taxon>Mucilaginibacter</taxon>
    </lineage>
</organism>
<dbReference type="GO" id="GO:0005976">
    <property type="term" value="P:polysaccharide metabolic process"/>
    <property type="evidence" value="ECO:0007669"/>
    <property type="project" value="TreeGrafter"/>
</dbReference>
<dbReference type="InterPro" id="IPR029058">
    <property type="entry name" value="AB_hydrolase_fold"/>
</dbReference>
<evidence type="ECO:0000313" key="5">
    <source>
        <dbReference type="Proteomes" id="UP000503278"/>
    </source>
</evidence>
<evidence type="ECO:0000256" key="1">
    <source>
        <dbReference type="PIRSR" id="PIRSR639069-1"/>
    </source>
</evidence>
<dbReference type="PANTHER" id="PTHR40111:SF1">
    <property type="entry name" value="CEPHALOSPORIN-C DEACETYLASE"/>
    <property type="match status" value="1"/>
</dbReference>
<sequence>MFDNKIVKYVHLLFGVMGLLWLSSQNSYAVGISVKNLSPTVQGKAADDDEEIVITATPKAKDAIFNSGSSIVYDVKLESKIKSAQVGTVGYSITSLSNKEITQHAVDVNIGKLSTKTVSLKIPSQPSGFYKIIITVNVTDYDDTVRRVFGVEPTQIRSEHSKPADFDQFWQTAKEDLAAVKPEFKTTELPDSSRDNRRVYAIEMKSLGGITVRGWMTLPKTNNKRKKFPVLLGLPGYQVNLLPMFGSDEDLAIVVLNVRGQGNSRDRIRTLRDDYIFTGIEDKKKYVMRGAIMDCVRMIDFIFTQDELDHNNIMVSGGSMGGFLSIATASVDHRVKLCSAQNPILCDVKALPGKVTWPLKDFSRYIRINRGLTMDKVLDNLSYFDTKNFATNIKCPTLMGIGLLDHLAPPDNEYTAYNNLKVKKHMIIFRDLGHEVAVYYKDYEGRWMRDTFGLF</sequence>
<dbReference type="Pfam" id="PF05448">
    <property type="entry name" value="AXE1"/>
    <property type="match status" value="1"/>
</dbReference>
<dbReference type="EMBL" id="CP051682">
    <property type="protein sequence ID" value="QJD95041.1"/>
    <property type="molecule type" value="Genomic_DNA"/>
</dbReference>